<evidence type="ECO:0000313" key="3">
    <source>
        <dbReference type="Proteomes" id="UP000618051"/>
    </source>
</evidence>
<proteinExistence type="predicted"/>
<reference evidence="1" key="1">
    <citation type="submission" date="2020-10" db="EMBL/GenBank/DDBJ databases">
        <title>Feather gene expression reveals the developmental basis of iridescence in African starlings.</title>
        <authorList>
            <person name="Rubenstein D.R."/>
        </authorList>
    </citation>
    <scope>NUCLEOTIDE SEQUENCE</scope>
    <source>
        <strain evidence="1">SS15</strain>
        <tissue evidence="1">Liver</tissue>
    </source>
</reference>
<evidence type="ECO:0000313" key="2">
    <source>
        <dbReference type="EMBL" id="KAI1233214.1"/>
    </source>
</evidence>
<feature type="non-terminal residue" evidence="1">
    <location>
        <position position="1"/>
    </location>
</feature>
<accession>A0A835TLX5</accession>
<sequence>GNQGPIYIKAQYSLVELEQWKATVGKYKENPDNRQMVNKAITTLVEANITSGLIQGTVVGIFPSDDP</sequence>
<organism evidence="1">
    <name type="scientific">Lamprotornis superbus</name>
    <dbReference type="NCBI Taxonomy" id="245042"/>
    <lineage>
        <taxon>Eukaryota</taxon>
        <taxon>Metazoa</taxon>
        <taxon>Chordata</taxon>
        <taxon>Craniata</taxon>
        <taxon>Vertebrata</taxon>
        <taxon>Euteleostomi</taxon>
        <taxon>Archelosauria</taxon>
        <taxon>Archosauria</taxon>
        <taxon>Dinosauria</taxon>
        <taxon>Saurischia</taxon>
        <taxon>Theropoda</taxon>
        <taxon>Coelurosauria</taxon>
        <taxon>Aves</taxon>
        <taxon>Neognathae</taxon>
        <taxon>Neoaves</taxon>
        <taxon>Telluraves</taxon>
        <taxon>Australaves</taxon>
        <taxon>Passeriformes</taxon>
        <taxon>Sturnidae</taxon>
        <taxon>Lamprotornis</taxon>
    </lineage>
</organism>
<dbReference type="Proteomes" id="UP000618051">
    <property type="component" value="Unassembled WGS sequence"/>
</dbReference>
<feature type="non-terminal residue" evidence="1">
    <location>
        <position position="67"/>
    </location>
</feature>
<dbReference type="AlphaFoldDB" id="A0A835TLX5"/>
<name>A0A835TLX5_9PASS</name>
<comment type="caution">
    <text evidence="1">The sequence shown here is derived from an EMBL/GenBank/DDBJ whole genome shotgun (WGS) entry which is preliminary data.</text>
</comment>
<gene>
    <name evidence="2" type="ORF">IHE44_0004808</name>
    <name evidence="1" type="ORF">IHE44_011791</name>
</gene>
<reference evidence="2 3" key="2">
    <citation type="journal article" date="2021" name="J. Hered.">
        <title>Feather Gene Expression Elucidates the Developmental Basis of Plumage Iridescence in African Starlings.</title>
        <authorList>
            <person name="Rubenstein D.R."/>
            <person name="Corvelo A."/>
            <person name="MacManes M.D."/>
            <person name="Maia R."/>
            <person name="Narzisi G."/>
            <person name="Rousaki A."/>
            <person name="Vandenabeele P."/>
            <person name="Shawkey M.D."/>
            <person name="Solomon J."/>
        </authorList>
    </citation>
    <scope>NUCLEOTIDE SEQUENCE [LARGE SCALE GENOMIC DNA]</scope>
    <source>
        <strain evidence="2">SS15</strain>
    </source>
</reference>
<protein>
    <submittedName>
        <fullName evidence="1">Uncharacterized protein</fullName>
    </submittedName>
</protein>
<dbReference type="EMBL" id="JADDUC020000019">
    <property type="protein sequence ID" value="KAI1233214.1"/>
    <property type="molecule type" value="Genomic_DNA"/>
</dbReference>
<reference evidence="2" key="3">
    <citation type="submission" date="2022-01" db="EMBL/GenBank/DDBJ databases">
        <authorList>
            <person name="Rubenstein D.R."/>
        </authorList>
    </citation>
    <scope>NUCLEOTIDE SEQUENCE</scope>
    <source>
        <strain evidence="2">SS15</strain>
        <tissue evidence="2">Liver</tissue>
    </source>
</reference>
<dbReference type="EMBL" id="JADDUC010000558">
    <property type="protein sequence ID" value="KAG0113101.1"/>
    <property type="molecule type" value="Genomic_DNA"/>
</dbReference>
<evidence type="ECO:0000313" key="1">
    <source>
        <dbReference type="EMBL" id="KAG0113101.1"/>
    </source>
</evidence>
<keyword evidence="3" id="KW-1185">Reference proteome</keyword>